<accession>A0A1L3LIC6</accession>
<sequence>MRNCTSRDASVANTREGGAAWVGIASSVPADRAGHKVRDSGAS</sequence>
<organism evidence="1 2">
    <name type="scientific">Sinorhizobium americanum</name>
    <dbReference type="NCBI Taxonomy" id="194963"/>
    <lineage>
        <taxon>Bacteria</taxon>
        <taxon>Pseudomonadati</taxon>
        <taxon>Pseudomonadota</taxon>
        <taxon>Alphaproteobacteria</taxon>
        <taxon>Hyphomicrobiales</taxon>
        <taxon>Rhizobiaceae</taxon>
        <taxon>Sinorhizobium/Ensifer group</taxon>
        <taxon>Sinorhizobium</taxon>
    </lineage>
</organism>
<gene>
    <name evidence="1" type="ORF">SAMCFNEI73_Ch0498</name>
</gene>
<dbReference type="AlphaFoldDB" id="A0A1L3LIC6"/>
<dbReference type="EMBL" id="CP013107">
    <property type="protein sequence ID" value="APG89828.1"/>
    <property type="molecule type" value="Genomic_DNA"/>
</dbReference>
<evidence type="ECO:0000313" key="2">
    <source>
        <dbReference type="Proteomes" id="UP000182306"/>
    </source>
</evidence>
<name>A0A1L3LIC6_9HYPH</name>
<protein>
    <submittedName>
        <fullName evidence="1">Uncharacterized protein</fullName>
    </submittedName>
</protein>
<proteinExistence type="predicted"/>
<dbReference type="STRING" id="194963.SAMCFNEI73_Ch0498"/>
<keyword evidence="2" id="KW-1185">Reference proteome</keyword>
<dbReference type="Proteomes" id="UP000182306">
    <property type="component" value="Chromosome"/>
</dbReference>
<dbReference type="KEGG" id="same:SAMCFNEI73_Ch0498"/>
<evidence type="ECO:0000313" key="1">
    <source>
        <dbReference type="EMBL" id="APG89828.1"/>
    </source>
</evidence>
<reference evidence="1 2" key="1">
    <citation type="submission" date="2015-10" db="EMBL/GenBank/DDBJ databases">
        <title>Genomic differences between typical nodule nitrogen-fixing rhizobial strains and those coming from bean seeds.</title>
        <authorList>
            <person name="Peralta H."/>
            <person name="Aguilar-Vera A."/>
            <person name="Diaz R."/>
            <person name="Mora Y."/>
            <person name="Martinez-Batallar G."/>
            <person name="Salazar E."/>
            <person name="Vargas-Lagunas C."/>
            <person name="Encarnacion S."/>
            <person name="Girard L."/>
            <person name="Mora J."/>
        </authorList>
    </citation>
    <scope>NUCLEOTIDE SEQUENCE [LARGE SCALE GENOMIC DNA]</scope>
    <source>
        <strain evidence="1 2">CFNEI 73</strain>
    </source>
</reference>